<protein>
    <submittedName>
        <fullName evidence="1">Uncharacterized protein</fullName>
    </submittedName>
</protein>
<dbReference type="Proteomes" id="UP000063308">
    <property type="component" value="Chromosome"/>
</dbReference>
<name>A0A0E4BRH0_9BRAD</name>
<organism evidence="1 2">
    <name type="scientific">Bradyrhizobium diazoefficiens</name>
    <dbReference type="NCBI Taxonomy" id="1355477"/>
    <lineage>
        <taxon>Bacteria</taxon>
        <taxon>Pseudomonadati</taxon>
        <taxon>Pseudomonadota</taxon>
        <taxon>Alphaproteobacteria</taxon>
        <taxon>Hyphomicrobiales</taxon>
        <taxon>Nitrobacteraceae</taxon>
        <taxon>Bradyrhizobium</taxon>
    </lineage>
</organism>
<dbReference type="AlphaFoldDB" id="A0A0E4BRH0"/>
<proteinExistence type="predicted"/>
<accession>A0A0E4BRH0</accession>
<evidence type="ECO:0000313" key="2">
    <source>
        <dbReference type="Proteomes" id="UP000063308"/>
    </source>
</evidence>
<gene>
    <name evidence="1" type="ORF">NK6_5764</name>
</gene>
<dbReference type="EMBL" id="AP014685">
    <property type="protein sequence ID" value="BAR58921.1"/>
    <property type="molecule type" value="Genomic_DNA"/>
</dbReference>
<sequence>MPENISDRQFFQQLALSNIVTTAEALAAVKTGDIPAPLMAIVSAMPADQQFNAEMLLSGATVFQRSHPMTAAIGAAYGSSDDLIDAFFRAAATL</sequence>
<reference evidence="1 2" key="1">
    <citation type="submission" date="2014-11" db="EMBL/GenBank/DDBJ databases">
        <title>Symbiosis island explosion on the genome of extra-slow-growing strains of soybean bradyrhizobia with massive insertion sequences.</title>
        <authorList>
            <person name="Iida T."/>
            <person name="Minamisawa K."/>
        </authorList>
    </citation>
    <scope>NUCLEOTIDE SEQUENCE [LARGE SCALE GENOMIC DNA]</scope>
    <source>
        <strain evidence="1 2">NK6</strain>
    </source>
</reference>
<dbReference type="RefSeq" id="WP_060910574.1">
    <property type="nucleotide sequence ID" value="NZ_CP126001.1"/>
</dbReference>
<evidence type="ECO:0000313" key="1">
    <source>
        <dbReference type="EMBL" id="BAR58921.1"/>
    </source>
</evidence>